<dbReference type="PANTHER" id="PTHR37836">
    <property type="entry name" value="LMO1036 PROTEIN"/>
    <property type="match status" value="1"/>
</dbReference>
<keyword evidence="1" id="KW-0732">Signal</keyword>
<dbReference type="InterPro" id="IPR025277">
    <property type="entry name" value="Apiosidase-like_cat_dom"/>
</dbReference>
<dbReference type="AlphaFoldDB" id="A0A418M7P9"/>
<dbReference type="OrthoDB" id="59486at2"/>
<feature type="signal peptide" evidence="1">
    <location>
        <begin position="1"/>
        <end position="19"/>
    </location>
</feature>
<name>A0A418M7P9_9BACT</name>
<gene>
    <name evidence="4" type="ORF">DYU11_14055</name>
</gene>
<dbReference type="InterPro" id="IPR024749">
    <property type="entry name" value="Collagen-bd_put"/>
</dbReference>
<protein>
    <submittedName>
        <fullName evidence="4">DUF4038 domain-containing protein</fullName>
    </submittedName>
</protein>
<feature type="domain" description="Putative collagen-binding" evidence="2">
    <location>
        <begin position="384"/>
        <end position="474"/>
    </location>
</feature>
<reference evidence="4 5" key="1">
    <citation type="submission" date="2018-08" db="EMBL/GenBank/DDBJ databases">
        <title>Fibrisoma montanum sp. nov., isolated from Danxia mountain soil.</title>
        <authorList>
            <person name="Huang Y."/>
        </authorList>
    </citation>
    <scope>NUCLEOTIDE SEQUENCE [LARGE SCALE GENOMIC DNA]</scope>
    <source>
        <strain evidence="4 5">HYT19</strain>
    </source>
</reference>
<comment type="caution">
    <text evidence="4">The sequence shown here is derived from an EMBL/GenBank/DDBJ whole genome shotgun (WGS) entry which is preliminary data.</text>
</comment>
<sequence>MKHKILLSAVWLAITTAGAQSLPEITVNQNQRYLQTADGKPFFWLGDTDWELFHRLNREETEAFLETRRKQGFNVIQAVALAEFDGVRTPNRYGDVPLVNEDPAKLAITPGADPKEPAQYDYWDHVDYVVQTASRKGLYIGLLPTWGDKLTRDWGAGPVIFTPENARVYGRTLGQRYGRYNVIWILGGDRPAIYKGRKENKDKEFDDRPIWRAMAEGIVEGVGHDPFITYHPPGGPNSTSQYVHNELWLDMNAFQSGHGSREIKAWDLVARDLAIKLQKPTLDMEPCYEDHPVNPWDGKWTRQRGYFSAYDVRARTYRGVFAGACGVTYGHHQIWQFVNKALYEPINIGDTLIPWQQAANAEAANQMQYLKRLMLSRPYSSRIGDQSVIASAAGTSYVDRVEATRDADGTYLMVYLPQNQPVSLNLEKLSGNQMRVWWYDPRTGKATSGGLMKKVGAQSFTPPSNGKDWVLVVDDASKKYKAPGQI</sequence>
<evidence type="ECO:0000259" key="3">
    <source>
        <dbReference type="Pfam" id="PF13204"/>
    </source>
</evidence>
<evidence type="ECO:0000256" key="1">
    <source>
        <dbReference type="SAM" id="SignalP"/>
    </source>
</evidence>
<dbReference type="PANTHER" id="PTHR37836:SF3">
    <property type="entry name" value="ENDOGLUCANASE"/>
    <property type="match status" value="1"/>
</dbReference>
<dbReference type="InterPro" id="IPR017853">
    <property type="entry name" value="GH"/>
</dbReference>
<dbReference type="Gene3D" id="3.20.20.80">
    <property type="entry name" value="Glycosidases"/>
    <property type="match status" value="1"/>
</dbReference>
<evidence type="ECO:0000313" key="4">
    <source>
        <dbReference type="EMBL" id="RIV22160.1"/>
    </source>
</evidence>
<accession>A0A418M7P9</accession>
<keyword evidence="5" id="KW-1185">Reference proteome</keyword>
<dbReference type="Pfam" id="PF12904">
    <property type="entry name" value="Collagen_bind_2"/>
    <property type="match status" value="1"/>
</dbReference>
<dbReference type="SUPFAM" id="SSF51445">
    <property type="entry name" value="(Trans)glycosidases"/>
    <property type="match status" value="1"/>
</dbReference>
<feature type="domain" description="Apiosidase-like catalytic" evidence="3">
    <location>
        <begin position="29"/>
        <end position="379"/>
    </location>
</feature>
<dbReference type="Proteomes" id="UP000283523">
    <property type="component" value="Unassembled WGS sequence"/>
</dbReference>
<evidence type="ECO:0000259" key="2">
    <source>
        <dbReference type="Pfam" id="PF12904"/>
    </source>
</evidence>
<evidence type="ECO:0000313" key="5">
    <source>
        <dbReference type="Proteomes" id="UP000283523"/>
    </source>
</evidence>
<feature type="chain" id="PRO_5019445381" evidence="1">
    <location>
        <begin position="20"/>
        <end position="486"/>
    </location>
</feature>
<dbReference type="RefSeq" id="WP_119668347.1">
    <property type="nucleotide sequence ID" value="NZ_QXED01000004.1"/>
</dbReference>
<dbReference type="Pfam" id="PF13204">
    <property type="entry name" value="Apiosidase"/>
    <property type="match status" value="1"/>
</dbReference>
<dbReference type="EMBL" id="QXED01000004">
    <property type="protein sequence ID" value="RIV22160.1"/>
    <property type="molecule type" value="Genomic_DNA"/>
</dbReference>
<proteinExistence type="predicted"/>
<organism evidence="4 5">
    <name type="scientific">Fibrisoma montanum</name>
    <dbReference type="NCBI Taxonomy" id="2305895"/>
    <lineage>
        <taxon>Bacteria</taxon>
        <taxon>Pseudomonadati</taxon>
        <taxon>Bacteroidota</taxon>
        <taxon>Cytophagia</taxon>
        <taxon>Cytophagales</taxon>
        <taxon>Spirosomataceae</taxon>
        <taxon>Fibrisoma</taxon>
    </lineage>
</organism>